<protein>
    <submittedName>
        <fullName evidence="2">GM25001</fullName>
    </submittedName>
</protein>
<sequence>MGQDRMASSVIVFYALMCIGFSKASLNDIPEITPAIDNNLSFQYDNTSSSPPRIKNGKASVSNFAEVPKIFFL</sequence>
<organism evidence="3">
    <name type="scientific">Drosophila sechellia</name>
    <name type="common">Fruit fly</name>
    <dbReference type="NCBI Taxonomy" id="7238"/>
    <lineage>
        <taxon>Eukaryota</taxon>
        <taxon>Metazoa</taxon>
        <taxon>Ecdysozoa</taxon>
        <taxon>Arthropoda</taxon>
        <taxon>Hexapoda</taxon>
        <taxon>Insecta</taxon>
        <taxon>Pterygota</taxon>
        <taxon>Neoptera</taxon>
        <taxon>Endopterygota</taxon>
        <taxon>Diptera</taxon>
        <taxon>Brachycera</taxon>
        <taxon>Muscomorpha</taxon>
        <taxon>Ephydroidea</taxon>
        <taxon>Drosophilidae</taxon>
        <taxon>Drosophila</taxon>
        <taxon>Sophophora</taxon>
    </lineage>
</organism>
<evidence type="ECO:0000313" key="3">
    <source>
        <dbReference type="Proteomes" id="UP000001292"/>
    </source>
</evidence>
<evidence type="ECO:0000313" key="2">
    <source>
        <dbReference type="EMBL" id="EDW40612.1"/>
    </source>
</evidence>
<dbReference type="Proteomes" id="UP000001292">
    <property type="component" value="Unassembled WGS sequence"/>
</dbReference>
<proteinExistence type="predicted"/>
<dbReference type="EMBL" id="CH480815">
    <property type="protein sequence ID" value="EDW40612.1"/>
    <property type="molecule type" value="Genomic_DNA"/>
</dbReference>
<accession>B4HIV8</accession>
<keyword evidence="1" id="KW-0732">Signal</keyword>
<dbReference type="AlphaFoldDB" id="B4HIV8"/>
<dbReference type="KEGG" id="dse:6604775"/>
<dbReference type="HOGENOM" id="CLU_2707425_0_0_1"/>
<feature type="signal peptide" evidence="1">
    <location>
        <begin position="1"/>
        <end position="24"/>
    </location>
</feature>
<reference evidence="2 3" key="1">
    <citation type="journal article" date="2007" name="Nature">
        <title>Evolution of genes and genomes on the Drosophila phylogeny.</title>
        <authorList>
            <consortium name="Drosophila 12 Genomes Consortium"/>
            <person name="Clark A.G."/>
            <person name="Eisen M.B."/>
            <person name="Smith D.R."/>
            <person name="Bergman C.M."/>
            <person name="Oliver B."/>
            <person name="Markow T.A."/>
            <person name="Kaufman T.C."/>
            <person name="Kellis M."/>
            <person name="Gelbart W."/>
            <person name="Iyer V.N."/>
            <person name="Pollard D.A."/>
            <person name="Sackton T.B."/>
            <person name="Larracuente A.M."/>
            <person name="Singh N.D."/>
            <person name="Abad J.P."/>
            <person name="Abt D.N."/>
            <person name="Adryan B."/>
            <person name="Aguade M."/>
            <person name="Akashi H."/>
            <person name="Anderson W.W."/>
            <person name="Aquadro C.F."/>
            <person name="Ardell D.H."/>
            <person name="Arguello R."/>
            <person name="Artieri C.G."/>
            <person name="Barbash D.A."/>
            <person name="Barker D."/>
            <person name="Barsanti P."/>
            <person name="Batterham P."/>
            <person name="Batzoglou S."/>
            <person name="Begun D."/>
            <person name="Bhutkar A."/>
            <person name="Blanco E."/>
            <person name="Bosak S.A."/>
            <person name="Bradley R.K."/>
            <person name="Brand A.D."/>
            <person name="Brent M.R."/>
            <person name="Brooks A.N."/>
            <person name="Brown R.H."/>
            <person name="Butlin R.K."/>
            <person name="Caggese C."/>
            <person name="Calvi B.R."/>
            <person name="Bernardo de Carvalho A."/>
            <person name="Caspi A."/>
            <person name="Castrezana S."/>
            <person name="Celniker S.E."/>
            <person name="Chang J.L."/>
            <person name="Chapple C."/>
            <person name="Chatterji S."/>
            <person name="Chinwalla A."/>
            <person name="Civetta A."/>
            <person name="Clifton S.W."/>
            <person name="Comeron J.M."/>
            <person name="Costello J.C."/>
            <person name="Coyne J.A."/>
            <person name="Daub J."/>
            <person name="David R.G."/>
            <person name="Delcher A.L."/>
            <person name="Delehaunty K."/>
            <person name="Do C.B."/>
            <person name="Ebling H."/>
            <person name="Edwards K."/>
            <person name="Eickbush T."/>
            <person name="Evans J.D."/>
            <person name="Filipski A."/>
            <person name="Findeiss S."/>
            <person name="Freyhult E."/>
            <person name="Fulton L."/>
            <person name="Fulton R."/>
            <person name="Garcia A.C."/>
            <person name="Gardiner A."/>
            <person name="Garfield D.A."/>
            <person name="Garvin B.E."/>
            <person name="Gibson G."/>
            <person name="Gilbert D."/>
            <person name="Gnerre S."/>
            <person name="Godfrey J."/>
            <person name="Good R."/>
            <person name="Gotea V."/>
            <person name="Gravely B."/>
            <person name="Greenberg A.J."/>
            <person name="Griffiths-Jones S."/>
            <person name="Gross S."/>
            <person name="Guigo R."/>
            <person name="Gustafson E.A."/>
            <person name="Haerty W."/>
            <person name="Hahn M.W."/>
            <person name="Halligan D.L."/>
            <person name="Halpern A.L."/>
            <person name="Halter G.M."/>
            <person name="Han M.V."/>
            <person name="Heger A."/>
            <person name="Hillier L."/>
            <person name="Hinrichs A.S."/>
            <person name="Holmes I."/>
            <person name="Hoskins R.A."/>
            <person name="Hubisz M.J."/>
            <person name="Hultmark D."/>
            <person name="Huntley M.A."/>
            <person name="Jaffe D.B."/>
            <person name="Jagadeeshan S."/>
            <person name="Jeck W.R."/>
            <person name="Johnson J."/>
            <person name="Jones C.D."/>
            <person name="Jordan W.C."/>
            <person name="Karpen G.H."/>
            <person name="Kataoka E."/>
            <person name="Keightley P.D."/>
            <person name="Kheradpour P."/>
            <person name="Kirkness E.F."/>
            <person name="Koerich L.B."/>
            <person name="Kristiansen K."/>
            <person name="Kudrna D."/>
            <person name="Kulathinal R.J."/>
            <person name="Kumar S."/>
            <person name="Kwok R."/>
            <person name="Lander E."/>
            <person name="Langley C.H."/>
            <person name="Lapoint R."/>
            <person name="Lazzaro B.P."/>
            <person name="Lee S.J."/>
            <person name="Levesque L."/>
            <person name="Li R."/>
            <person name="Lin C.F."/>
            <person name="Lin M.F."/>
            <person name="Lindblad-Toh K."/>
            <person name="Llopart A."/>
            <person name="Long M."/>
            <person name="Low L."/>
            <person name="Lozovsky E."/>
            <person name="Lu J."/>
            <person name="Luo M."/>
            <person name="Machado C.A."/>
            <person name="Makalowski W."/>
            <person name="Marzo M."/>
            <person name="Matsuda M."/>
            <person name="Matzkin L."/>
            <person name="McAllister B."/>
            <person name="McBride C.S."/>
            <person name="McKernan B."/>
            <person name="McKernan K."/>
            <person name="Mendez-Lago M."/>
            <person name="Minx P."/>
            <person name="Mollenhauer M.U."/>
            <person name="Montooth K."/>
            <person name="Mount S.M."/>
            <person name="Mu X."/>
            <person name="Myers E."/>
            <person name="Negre B."/>
            <person name="Newfeld S."/>
            <person name="Nielsen R."/>
            <person name="Noor M.A."/>
            <person name="O'Grady P."/>
            <person name="Pachter L."/>
            <person name="Papaceit M."/>
            <person name="Parisi M.J."/>
            <person name="Parisi M."/>
            <person name="Parts L."/>
            <person name="Pedersen J.S."/>
            <person name="Pesole G."/>
            <person name="Phillippy A.M."/>
            <person name="Ponting C.P."/>
            <person name="Pop M."/>
            <person name="Porcelli D."/>
            <person name="Powell J.R."/>
            <person name="Prohaska S."/>
            <person name="Pruitt K."/>
            <person name="Puig M."/>
            <person name="Quesneville H."/>
            <person name="Ram K.R."/>
            <person name="Rand D."/>
            <person name="Rasmussen M.D."/>
            <person name="Reed L.K."/>
            <person name="Reenan R."/>
            <person name="Reily A."/>
            <person name="Remington K.A."/>
            <person name="Rieger T.T."/>
            <person name="Ritchie M.G."/>
            <person name="Robin C."/>
            <person name="Rogers Y.H."/>
            <person name="Rohde C."/>
            <person name="Rozas J."/>
            <person name="Rubenfield M.J."/>
            <person name="Ruiz A."/>
            <person name="Russo S."/>
            <person name="Salzberg S.L."/>
            <person name="Sanchez-Gracia A."/>
            <person name="Saranga D.J."/>
            <person name="Sato H."/>
            <person name="Schaeffer S.W."/>
            <person name="Schatz M.C."/>
            <person name="Schlenke T."/>
            <person name="Schwartz R."/>
            <person name="Segarra C."/>
            <person name="Singh R.S."/>
            <person name="Sirot L."/>
            <person name="Sirota M."/>
            <person name="Sisneros N.B."/>
            <person name="Smith C.D."/>
            <person name="Smith T.F."/>
            <person name="Spieth J."/>
            <person name="Stage D.E."/>
            <person name="Stark A."/>
            <person name="Stephan W."/>
            <person name="Strausberg R.L."/>
            <person name="Strempel S."/>
            <person name="Sturgill D."/>
            <person name="Sutton G."/>
            <person name="Sutton G.G."/>
            <person name="Tao W."/>
            <person name="Teichmann S."/>
            <person name="Tobari Y.N."/>
            <person name="Tomimura Y."/>
            <person name="Tsolas J.M."/>
            <person name="Valente V.L."/>
            <person name="Venter E."/>
            <person name="Venter J.C."/>
            <person name="Vicario S."/>
            <person name="Vieira F.G."/>
            <person name="Vilella A.J."/>
            <person name="Villasante A."/>
            <person name="Walenz B."/>
            <person name="Wang J."/>
            <person name="Wasserman M."/>
            <person name="Watts T."/>
            <person name="Wilson D."/>
            <person name="Wilson R.K."/>
            <person name="Wing R.A."/>
            <person name="Wolfner M.F."/>
            <person name="Wong A."/>
            <person name="Wong G.K."/>
            <person name="Wu C.I."/>
            <person name="Wu G."/>
            <person name="Yamamoto D."/>
            <person name="Yang H.P."/>
            <person name="Yang S.P."/>
            <person name="Yorke J.A."/>
            <person name="Yoshida K."/>
            <person name="Zdobnov E."/>
            <person name="Zhang P."/>
            <person name="Zhang Y."/>
            <person name="Zimin A.V."/>
            <person name="Baldwin J."/>
            <person name="Abdouelleil A."/>
            <person name="Abdulkadir J."/>
            <person name="Abebe A."/>
            <person name="Abera B."/>
            <person name="Abreu J."/>
            <person name="Acer S.C."/>
            <person name="Aftuck L."/>
            <person name="Alexander A."/>
            <person name="An P."/>
            <person name="Anderson E."/>
            <person name="Anderson S."/>
            <person name="Arachi H."/>
            <person name="Azer M."/>
            <person name="Bachantsang P."/>
            <person name="Barry A."/>
            <person name="Bayul T."/>
            <person name="Berlin A."/>
            <person name="Bessette D."/>
            <person name="Bloom T."/>
            <person name="Blye J."/>
            <person name="Boguslavskiy L."/>
            <person name="Bonnet C."/>
            <person name="Boukhgalter B."/>
            <person name="Bourzgui I."/>
            <person name="Brown A."/>
            <person name="Cahill P."/>
            <person name="Channer S."/>
            <person name="Cheshatsang Y."/>
            <person name="Chuda L."/>
            <person name="Citroen M."/>
            <person name="Collymore A."/>
            <person name="Cooke P."/>
            <person name="Costello M."/>
            <person name="D'Aco K."/>
            <person name="Daza R."/>
            <person name="De Haan G."/>
            <person name="DeGray S."/>
            <person name="DeMaso C."/>
            <person name="Dhargay N."/>
            <person name="Dooley K."/>
            <person name="Dooley E."/>
            <person name="Doricent M."/>
            <person name="Dorje P."/>
            <person name="Dorjee K."/>
            <person name="Dupes A."/>
            <person name="Elong R."/>
            <person name="Falk J."/>
            <person name="Farina A."/>
            <person name="Faro S."/>
            <person name="Ferguson D."/>
            <person name="Fisher S."/>
            <person name="Foley C.D."/>
            <person name="Franke A."/>
            <person name="Friedrich D."/>
            <person name="Gadbois L."/>
            <person name="Gearin G."/>
            <person name="Gearin C.R."/>
            <person name="Giannoukos G."/>
            <person name="Goode T."/>
            <person name="Graham J."/>
            <person name="Grandbois E."/>
            <person name="Grewal S."/>
            <person name="Gyaltsen K."/>
            <person name="Hafez N."/>
            <person name="Hagos B."/>
            <person name="Hall J."/>
            <person name="Henson C."/>
            <person name="Hollinger A."/>
            <person name="Honan T."/>
            <person name="Huard M.D."/>
            <person name="Hughes L."/>
            <person name="Hurhula B."/>
            <person name="Husby M.E."/>
            <person name="Kamat A."/>
            <person name="Kanga B."/>
            <person name="Kashin S."/>
            <person name="Khazanovich D."/>
            <person name="Kisner P."/>
            <person name="Lance K."/>
            <person name="Lara M."/>
            <person name="Lee W."/>
            <person name="Lennon N."/>
            <person name="Letendre F."/>
            <person name="LeVine R."/>
            <person name="Lipovsky A."/>
            <person name="Liu X."/>
            <person name="Liu J."/>
            <person name="Liu S."/>
            <person name="Lokyitsang T."/>
            <person name="Lokyitsang Y."/>
            <person name="Lubonja R."/>
            <person name="Lui A."/>
            <person name="MacDonald P."/>
            <person name="Magnisalis V."/>
            <person name="Maru K."/>
            <person name="Matthews C."/>
            <person name="McCusker W."/>
            <person name="McDonough S."/>
            <person name="Mehta T."/>
            <person name="Meldrim J."/>
            <person name="Meneus L."/>
            <person name="Mihai O."/>
            <person name="Mihalev A."/>
            <person name="Mihova T."/>
            <person name="Mittelman R."/>
            <person name="Mlenga V."/>
            <person name="Montmayeur A."/>
            <person name="Mulrain L."/>
            <person name="Navidi A."/>
            <person name="Naylor J."/>
            <person name="Negash T."/>
            <person name="Nguyen T."/>
            <person name="Nguyen N."/>
            <person name="Nicol R."/>
            <person name="Norbu C."/>
            <person name="Norbu N."/>
            <person name="Novod N."/>
            <person name="O'Neill B."/>
            <person name="Osman S."/>
            <person name="Markiewicz E."/>
            <person name="Oyono O.L."/>
            <person name="Patti C."/>
            <person name="Phunkhang P."/>
            <person name="Pierre F."/>
            <person name="Priest M."/>
            <person name="Raghuraman S."/>
            <person name="Rege F."/>
            <person name="Reyes R."/>
            <person name="Rise C."/>
            <person name="Rogov P."/>
            <person name="Ross K."/>
            <person name="Ryan E."/>
            <person name="Settipalli S."/>
            <person name="Shea T."/>
            <person name="Sherpa N."/>
            <person name="Shi L."/>
            <person name="Shih D."/>
            <person name="Sparrow T."/>
            <person name="Spaulding J."/>
            <person name="Stalker J."/>
            <person name="Stange-Thomann N."/>
            <person name="Stavropoulos S."/>
            <person name="Stone C."/>
            <person name="Strader C."/>
            <person name="Tesfaye S."/>
            <person name="Thomson T."/>
            <person name="Thoulutsang Y."/>
            <person name="Thoulutsang D."/>
            <person name="Topham K."/>
            <person name="Topping I."/>
            <person name="Tsamla T."/>
            <person name="Vassiliev H."/>
            <person name="Vo A."/>
            <person name="Wangchuk T."/>
            <person name="Wangdi T."/>
            <person name="Weiand M."/>
            <person name="Wilkinson J."/>
            <person name="Wilson A."/>
            <person name="Yadav S."/>
            <person name="Young G."/>
            <person name="Yu Q."/>
            <person name="Zembek L."/>
            <person name="Zhong D."/>
            <person name="Zimmer A."/>
            <person name="Zwirko Z."/>
            <person name="Jaffe D.B."/>
            <person name="Alvarez P."/>
            <person name="Brockman W."/>
            <person name="Butler J."/>
            <person name="Chin C."/>
            <person name="Gnerre S."/>
            <person name="Grabherr M."/>
            <person name="Kleber M."/>
            <person name="Mauceli E."/>
            <person name="MacCallum I."/>
        </authorList>
    </citation>
    <scope>NUCLEOTIDE SEQUENCE [LARGE SCALE GENOMIC DNA]</scope>
    <source>
        <strain evidence="3">Rob3c / Tucson 14021-0248.25</strain>
    </source>
</reference>
<evidence type="ECO:0000256" key="1">
    <source>
        <dbReference type="SAM" id="SignalP"/>
    </source>
</evidence>
<feature type="chain" id="PRO_5002808519" evidence="1">
    <location>
        <begin position="25"/>
        <end position="73"/>
    </location>
</feature>
<gene>
    <name evidence="2" type="primary">Dsec\GM25001</name>
    <name evidence="2" type="ORF">Dsec_GM25001</name>
</gene>
<name>B4HIV8_DROSE</name>
<keyword evidence="3" id="KW-1185">Reference proteome</keyword>